<keyword evidence="1" id="KW-1133">Transmembrane helix</keyword>
<feature type="transmembrane region" description="Helical" evidence="1">
    <location>
        <begin position="70"/>
        <end position="92"/>
    </location>
</feature>
<dbReference type="EMBL" id="UINC01001396">
    <property type="protein sequence ID" value="SUZ79687.1"/>
    <property type="molecule type" value="Genomic_DNA"/>
</dbReference>
<evidence type="ECO:0000313" key="2">
    <source>
        <dbReference type="EMBL" id="SUZ79687.1"/>
    </source>
</evidence>
<keyword evidence="1" id="KW-0812">Transmembrane</keyword>
<evidence type="ECO:0000256" key="1">
    <source>
        <dbReference type="SAM" id="Phobius"/>
    </source>
</evidence>
<protein>
    <recommendedName>
        <fullName evidence="3">DUF2254 domain-containing protein</fullName>
    </recommendedName>
</protein>
<keyword evidence="1" id="KW-0472">Membrane</keyword>
<reference evidence="2" key="1">
    <citation type="submission" date="2018-05" db="EMBL/GenBank/DDBJ databases">
        <authorList>
            <person name="Lanie J.A."/>
            <person name="Ng W.-L."/>
            <person name="Kazmierczak K.M."/>
            <person name="Andrzejewski T.M."/>
            <person name="Davidsen T.M."/>
            <person name="Wayne K.J."/>
            <person name="Tettelin H."/>
            <person name="Glass J.I."/>
            <person name="Rusch D."/>
            <person name="Podicherti R."/>
            <person name="Tsui H.-C.T."/>
            <person name="Winkler M.E."/>
        </authorList>
    </citation>
    <scope>NUCLEOTIDE SEQUENCE</scope>
</reference>
<feature type="transmembrane region" description="Helical" evidence="1">
    <location>
        <begin position="143"/>
        <end position="164"/>
    </location>
</feature>
<feature type="transmembrane region" description="Helical" evidence="1">
    <location>
        <begin position="26"/>
        <end position="50"/>
    </location>
</feature>
<name>A0A381QP44_9ZZZZ</name>
<feature type="transmembrane region" description="Helical" evidence="1">
    <location>
        <begin position="112"/>
        <end position="131"/>
    </location>
</feature>
<sequence length="562" mass="65453">MRESVNMMQGFTRIMRALLTRSRSQYAALIIFSGMGLADFLFRTHIFPVYTYSLQKIGAKPIWTDLDVGFAPIVWLSFFAIILGSLTIVITFASQNVPKLIDLYMDHWQSLLFVWWSAACLIHALTIKVLAEVGADIVPSLVFNYHVLLAVSLVIGFPFVFSILRSTKTSNVIENLLQGSYATFKHLTKKGPTGKISHQEHEKIQYKLFEELNQLMDLLVYVPYKEPKAQIIEGIGALLQNYVQSKSNFPEYFFKIDQRIYEDISFRTMKNLLGEAEKSHTFYEQKSFRLIGNVYNIFLETGEFDLSTLCVEQLVQIGKTAIECDDQELIEVVTVRLNTYFRFALKHGQHHNEPRNLYNLVFHYGQFLGYLMEYKQVDRTRTCIGYFVFYGQQCFNAISRAGSLAFILDVLASEMQKLMIKIQQKNWDRELQDELLQKFLLFDNFQDMNKNFAIQFFSQNHGIRLLHIGLALFYLNKKEDEFANVIAQDTVQDLILMGEPLFSKTMDTIFARLQFSGPKFWEDTDRGNLNIYYTPFQNEIKSFRKIQEKYILESEKNPAYKE</sequence>
<gene>
    <name evidence="2" type="ORF">METZ01_LOCUS32541</name>
</gene>
<dbReference type="AlphaFoldDB" id="A0A381QP44"/>
<proteinExistence type="predicted"/>
<accession>A0A381QP44</accession>
<evidence type="ECO:0008006" key="3">
    <source>
        <dbReference type="Google" id="ProtNLM"/>
    </source>
</evidence>
<organism evidence="2">
    <name type="scientific">marine metagenome</name>
    <dbReference type="NCBI Taxonomy" id="408172"/>
    <lineage>
        <taxon>unclassified sequences</taxon>
        <taxon>metagenomes</taxon>
        <taxon>ecological metagenomes</taxon>
    </lineage>
</organism>